<dbReference type="PANTHER" id="PTHR43201">
    <property type="entry name" value="ACYL-COA SYNTHETASE"/>
    <property type="match status" value="1"/>
</dbReference>
<proteinExistence type="inferred from homology"/>
<evidence type="ECO:0000256" key="1">
    <source>
        <dbReference type="ARBA" id="ARBA00006432"/>
    </source>
</evidence>
<dbReference type="Proteomes" id="UP000006976">
    <property type="component" value="Unassembled WGS sequence"/>
</dbReference>
<keyword evidence="2" id="KW-0436">Ligase</keyword>
<feature type="domain" description="AMP-dependent synthetase/ligase" evidence="3">
    <location>
        <begin position="14"/>
        <end position="360"/>
    </location>
</feature>
<dbReference type="GO" id="GO:0016874">
    <property type="term" value="F:ligase activity"/>
    <property type="evidence" value="ECO:0007669"/>
    <property type="project" value="UniProtKB-KW"/>
</dbReference>
<evidence type="ECO:0000256" key="2">
    <source>
        <dbReference type="ARBA" id="ARBA00022598"/>
    </source>
</evidence>
<dbReference type="Gene3D" id="3.40.50.12780">
    <property type="entry name" value="N-terminal domain of ligase-like"/>
    <property type="match status" value="1"/>
</dbReference>
<dbReference type="Pfam" id="PF00501">
    <property type="entry name" value="AMP-binding"/>
    <property type="match status" value="1"/>
</dbReference>
<evidence type="ECO:0000259" key="3">
    <source>
        <dbReference type="Pfam" id="PF00501"/>
    </source>
</evidence>
<protein>
    <recommendedName>
        <fullName evidence="3">AMP-dependent synthetase/ligase domain-containing protein</fullName>
    </recommendedName>
</protein>
<dbReference type="SUPFAM" id="SSF56801">
    <property type="entry name" value="Acetyl-CoA synthetase-like"/>
    <property type="match status" value="1"/>
</dbReference>
<dbReference type="RefSeq" id="WP_002169746.1">
    <property type="nucleotide sequence ID" value="NZ_CP035996.1"/>
</dbReference>
<dbReference type="InterPro" id="IPR000873">
    <property type="entry name" value="AMP-dep_synth/lig_dom"/>
</dbReference>
<dbReference type="Gene3D" id="3.30.300.30">
    <property type="match status" value="1"/>
</dbReference>
<dbReference type="InterPro" id="IPR042099">
    <property type="entry name" value="ANL_N_sf"/>
</dbReference>
<accession>A0ABC9QUU9</accession>
<name>A0ABC9QUU9_BACMY</name>
<comment type="similarity">
    <text evidence="1">Belongs to the ATP-dependent AMP-binding enzyme family.</text>
</comment>
<reference evidence="4 5" key="1">
    <citation type="submission" date="2012-04" db="EMBL/GenBank/DDBJ databases">
        <title>The Genome Sequence of Bacillus cereus VD078.</title>
        <authorList>
            <consortium name="The Broad Institute Genome Sequencing Platform"/>
            <consortium name="The Broad Institute Genome Sequencing Center for Infectious Disease"/>
            <person name="Feldgarden M."/>
            <person name="Van der Auwera G.A."/>
            <person name="Mahillon J."/>
            <person name="Duprez V."/>
            <person name="Timmery S."/>
            <person name="Mattelet C."/>
            <person name="Dierick K."/>
            <person name="Sun M."/>
            <person name="Yu Z."/>
            <person name="Zhu L."/>
            <person name="Hu X."/>
            <person name="Shank E.B."/>
            <person name="Swiecicka I."/>
            <person name="Hansen B.M."/>
            <person name="Andrup L."/>
            <person name="Young S.K."/>
            <person name="Zeng Q."/>
            <person name="Gargeya S."/>
            <person name="Fitzgerald M."/>
            <person name="Haas B."/>
            <person name="Abouelleil A."/>
            <person name="Alvarado L."/>
            <person name="Arachchi H.M."/>
            <person name="Berlin A."/>
            <person name="Chapman S.B."/>
            <person name="Goldberg J."/>
            <person name="Griggs A."/>
            <person name="Gujja S."/>
            <person name="Hansen M."/>
            <person name="Howarth C."/>
            <person name="Imamovic A."/>
            <person name="Larimer J."/>
            <person name="McCowen C."/>
            <person name="Montmayeur A."/>
            <person name="Murphy C."/>
            <person name="Neiman D."/>
            <person name="Pearson M."/>
            <person name="Priest M."/>
            <person name="Roberts A."/>
            <person name="Saif S."/>
            <person name="Shea T."/>
            <person name="Sisk P."/>
            <person name="Sykes S."/>
            <person name="Wortman J."/>
            <person name="Nusbaum C."/>
            <person name="Birren B."/>
        </authorList>
    </citation>
    <scope>NUCLEOTIDE SEQUENCE [LARGE SCALE GENOMIC DNA]</scope>
    <source>
        <strain evidence="4 5">VD078</strain>
    </source>
</reference>
<comment type="caution">
    <text evidence="4">The sequence shown here is derived from an EMBL/GenBank/DDBJ whole genome shotgun (WGS) entry which is preliminary data.</text>
</comment>
<dbReference type="EMBL" id="AHEV01000051">
    <property type="protein sequence ID" value="EJR29912.1"/>
    <property type="molecule type" value="Genomic_DNA"/>
</dbReference>
<gene>
    <name evidence="4" type="ORF">III_05681</name>
</gene>
<sequence>MIFKTFNECINYWSKNRGGNLALVDSQSKITYRELENTIRNLQHFFLNKGIKKGDIIAISGPKNAFLVELYLSLFGIDVAVVPLPEKVSVAYMNKIVRLINPIHVISYENQFSSENEKKWFICKTNQFIKFINNESLESLRTTIELLDKNDRGVCDLNVSEEYGTYFNLTSGSTGEIKAVRVGSMEIINNALSLNKRFPMGENDCYCCLFPPEMHPHEIFSHPIITGACCLILSSSDIRNFPRYLNEVAITHIHATPYMYKKLLNIDDSKNNWKNTKYLLVGGENTTYKLRSAFFEKTSKKLTPVWGSTETTGIVLAVPDEMRLEEKEILGVSLDGYEVKIDPHNSELLIRGQPCAKGYWNSSQKSFLTKEGYYRTKDCVRIDDKGIIFYQGRMNFVIKACGRKISLNIIEHELLRLDFINEVAVIYDENEMIIYLYIDAYNQDSNDIKELKALLVNKINPIRYRILFVDSIPKLSNGKIDREFLKYNIAEGSYETYGC</sequence>
<organism evidence="4 5">
    <name type="scientific">Bacillus mycoides</name>
    <dbReference type="NCBI Taxonomy" id="1405"/>
    <lineage>
        <taxon>Bacteria</taxon>
        <taxon>Bacillati</taxon>
        <taxon>Bacillota</taxon>
        <taxon>Bacilli</taxon>
        <taxon>Bacillales</taxon>
        <taxon>Bacillaceae</taxon>
        <taxon>Bacillus</taxon>
        <taxon>Bacillus cereus group</taxon>
    </lineage>
</organism>
<dbReference type="AlphaFoldDB" id="A0ABC9QUU9"/>
<dbReference type="InterPro" id="IPR045851">
    <property type="entry name" value="AMP-bd_C_sf"/>
</dbReference>
<dbReference type="PANTHER" id="PTHR43201:SF5">
    <property type="entry name" value="MEDIUM-CHAIN ACYL-COA LIGASE ACSF2, MITOCHONDRIAL"/>
    <property type="match status" value="1"/>
</dbReference>
<evidence type="ECO:0000313" key="5">
    <source>
        <dbReference type="Proteomes" id="UP000006976"/>
    </source>
</evidence>
<evidence type="ECO:0000313" key="4">
    <source>
        <dbReference type="EMBL" id="EJR29912.1"/>
    </source>
</evidence>